<dbReference type="Pfam" id="PF03999">
    <property type="entry name" value="MAP65_ASE1"/>
    <property type="match status" value="1"/>
</dbReference>
<feature type="compositionally biased region" description="Low complexity" evidence="2">
    <location>
        <begin position="209"/>
        <end position="226"/>
    </location>
</feature>
<reference evidence="3 4" key="1">
    <citation type="journal article" date="2019" name="Sci. Rep.">
        <title>Comparative genomics of chytrid fungi reveal insights into the obligate biotrophic and pathogenic lifestyle of Synchytrium endobioticum.</title>
        <authorList>
            <person name="van de Vossenberg B.T.L.H."/>
            <person name="Warris S."/>
            <person name="Nguyen H.D.T."/>
            <person name="van Gent-Pelzer M.P.E."/>
            <person name="Joly D.L."/>
            <person name="van de Geest H.C."/>
            <person name="Bonants P.J.M."/>
            <person name="Smith D.S."/>
            <person name="Levesque C.A."/>
            <person name="van der Lee T.A.J."/>
        </authorList>
    </citation>
    <scope>NUCLEOTIDE SEQUENCE [LARGE SCALE GENOMIC DNA]</scope>
    <source>
        <strain evidence="3 4">CBS 675.73</strain>
    </source>
</reference>
<feature type="compositionally biased region" description="Low complexity" evidence="2">
    <location>
        <begin position="467"/>
        <end position="481"/>
    </location>
</feature>
<dbReference type="AlphaFoldDB" id="A0A507FA32"/>
<evidence type="ECO:0000256" key="2">
    <source>
        <dbReference type="SAM" id="MobiDB-lite"/>
    </source>
</evidence>
<dbReference type="OrthoDB" id="642895at2759"/>
<dbReference type="Gene3D" id="1.20.58.1520">
    <property type="match status" value="1"/>
</dbReference>
<feature type="region of interest" description="Disordered" evidence="2">
    <location>
        <begin position="735"/>
        <end position="795"/>
    </location>
</feature>
<feature type="region of interest" description="Disordered" evidence="2">
    <location>
        <begin position="209"/>
        <end position="228"/>
    </location>
</feature>
<dbReference type="GO" id="GO:0051256">
    <property type="term" value="P:mitotic spindle midzone assembly"/>
    <property type="evidence" value="ECO:0007669"/>
    <property type="project" value="TreeGrafter"/>
</dbReference>
<keyword evidence="1" id="KW-0175">Coiled coil</keyword>
<organism evidence="3 4">
    <name type="scientific">Chytriomyces confervae</name>
    <dbReference type="NCBI Taxonomy" id="246404"/>
    <lineage>
        <taxon>Eukaryota</taxon>
        <taxon>Fungi</taxon>
        <taxon>Fungi incertae sedis</taxon>
        <taxon>Chytridiomycota</taxon>
        <taxon>Chytridiomycota incertae sedis</taxon>
        <taxon>Chytridiomycetes</taxon>
        <taxon>Chytridiales</taxon>
        <taxon>Chytriomycetaceae</taxon>
        <taxon>Chytriomyces</taxon>
    </lineage>
</organism>
<feature type="compositionally biased region" description="Polar residues" evidence="2">
    <location>
        <begin position="735"/>
        <end position="758"/>
    </location>
</feature>
<protein>
    <submittedName>
        <fullName evidence="3">Uncharacterized protein</fullName>
    </submittedName>
</protein>
<comment type="caution">
    <text evidence="3">The sequence shown here is derived from an EMBL/GenBank/DDBJ whole genome shotgun (WGS) entry which is preliminary data.</text>
</comment>
<dbReference type="EMBL" id="QEAP01000203">
    <property type="protein sequence ID" value="TPX73189.1"/>
    <property type="molecule type" value="Genomic_DNA"/>
</dbReference>
<feature type="coiled-coil region" evidence="1">
    <location>
        <begin position="504"/>
        <end position="531"/>
    </location>
</feature>
<dbReference type="STRING" id="246404.A0A507FA32"/>
<dbReference type="Proteomes" id="UP000320333">
    <property type="component" value="Unassembled WGS sequence"/>
</dbReference>
<accession>A0A507FA32</accession>
<dbReference type="PANTHER" id="PTHR19321:SF41">
    <property type="entry name" value="FASCETTO-RELATED"/>
    <property type="match status" value="1"/>
</dbReference>
<sequence length="795" mass="88500">MALVPKKGSEPFFLSLPQSVRLSLGHSIATETASNASSSPSSPFLSSTAWRDFKPTTASNSAKPTKRNRTRSAPVISPSVSSPLNPVSRFLLACPPQPRKMKSLSSINNHSTHSLIATARHLLLSLESMWAEVTNDFANVPPKNSGAGKVVINGVEWTERKQETGSTSNAVREAALLCKNRERTVSEEVAEINAQFFFEKFNCDNNSNNSNNAMISSPHSSHPGSPKLDKKVLDALRNEQIINNKALLPIISSLETLIQEEHARRNAVMDAIQSLHDQLFSACELLCVPIETFVNARNFPSNASIYAKRDILKTRVTHVESVIAARKERLSALKAAVETIRVALEDLAETEFEAVAGDDLSAATVDAWAKALYDLEEEKNTRQTQISKLCADIYKTSILLNNVFPQASDQERALTEFLQTPIPAQSAISPSLPHLPAFTASVEGPTSARASSLSETVQLQRHYKNLLNESSNPSSNGSTEPAGTSPRVSMSITRACIQWLKEIAARLDAQLKERRDRCKALVKEIEMCREELNEGGLTSLDSTDLNRLEEYEAIAEGLRTRWRVKMQEVVVRLLLDLTTWWDKCYVTAEERKEFTLQFGDNLFSPLTVERINLELLALQSRHEAEHHIYALIESRRALLTRMTEFEHKTANDPTRLFRSSFQLNEEERFRKTCVPTLLKLEARLRKEIEDFERDQERWFMFRGVRHLSALDQDIADRFVNEAIFMFDTAGASINRSSSMSNLKSPRSRKGSNVSTSPANVRKPTKRGDATPGTFGSGGEKKIRGRGAVAAPAALV</sequence>
<gene>
    <name evidence="3" type="ORF">CcCBS67573_g05549</name>
</gene>
<dbReference type="InterPro" id="IPR007145">
    <property type="entry name" value="MAP65_Ase1_PRC1"/>
</dbReference>
<proteinExistence type="predicted"/>
<keyword evidence="4" id="KW-1185">Reference proteome</keyword>
<dbReference type="GO" id="GO:0008017">
    <property type="term" value="F:microtubule binding"/>
    <property type="evidence" value="ECO:0007669"/>
    <property type="project" value="InterPro"/>
</dbReference>
<name>A0A507FA32_9FUNG</name>
<dbReference type="GO" id="GO:0005737">
    <property type="term" value="C:cytoplasm"/>
    <property type="evidence" value="ECO:0007669"/>
    <property type="project" value="TreeGrafter"/>
</dbReference>
<evidence type="ECO:0000256" key="1">
    <source>
        <dbReference type="SAM" id="Coils"/>
    </source>
</evidence>
<feature type="region of interest" description="Disordered" evidence="2">
    <location>
        <begin position="55"/>
        <end position="80"/>
    </location>
</feature>
<dbReference type="PANTHER" id="PTHR19321">
    <property type="entry name" value="PROTEIN REGULATOR OF CYTOKINESIS 1 PRC1-RELATED"/>
    <property type="match status" value="1"/>
</dbReference>
<evidence type="ECO:0000313" key="4">
    <source>
        <dbReference type="Proteomes" id="UP000320333"/>
    </source>
</evidence>
<evidence type="ECO:0000313" key="3">
    <source>
        <dbReference type="EMBL" id="TPX73189.1"/>
    </source>
</evidence>
<dbReference type="GO" id="GO:1990023">
    <property type="term" value="C:mitotic spindle midzone"/>
    <property type="evidence" value="ECO:0007669"/>
    <property type="project" value="TreeGrafter"/>
</dbReference>
<feature type="region of interest" description="Disordered" evidence="2">
    <location>
        <begin position="467"/>
        <end position="487"/>
    </location>
</feature>